<proteinExistence type="predicted"/>
<dbReference type="EMBL" id="ML976736">
    <property type="protein sequence ID" value="KAF1967176.1"/>
    <property type="molecule type" value="Genomic_DNA"/>
</dbReference>
<accession>A0A6A5UWB3</accession>
<dbReference type="OrthoDB" id="674604at2759"/>
<reference evidence="1" key="1">
    <citation type="journal article" date="2020" name="Stud. Mycol.">
        <title>101 Dothideomycetes genomes: a test case for predicting lifestyles and emergence of pathogens.</title>
        <authorList>
            <person name="Haridas S."/>
            <person name="Albert R."/>
            <person name="Binder M."/>
            <person name="Bloem J."/>
            <person name="Labutti K."/>
            <person name="Salamov A."/>
            <person name="Andreopoulos B."/>
            <person name="Baker S."/>
            <person name="Barry K."/>
            <person name="Bills G."/>
            <person name="Bluhm B."/>
            <person name="Cannon C."/>
            <person name="Castanera R."/>
            <person name="Culley D."/>
            <person name="Daum C."/>
            <person name="Ezra D."/>
            <person name="Gonzalez J."/>
            <person name="Henrissat B."/>
            <person name="Kuo A."/>
            <person name="Liang C."/>
            <person name="Lipzen A."/>
            <person name="Lutzoni F."/>
            <person name="Magnuson J."/>
            <person name="Mondo S."/>
            <person name="Nolan M."/>
            <person name="Ohm R."/>
            <person name="Pangilinan J."/>
            <person name="Park H.-J."/>
            <person name="Ramirez L."/>
            <person name="Alfaro M."/>
            <person name="Sun H."/>
            <person name="Tritt A."/>
            <person name="Yoshinaga Y."/>
            <person name="Zwiers L.-H."/>
            <person name="Turgeon B."/>
            <person name="Goodwin S."/>
            <person name="Spatafora J."/>
            <person name="Crous P."/>
            <person name="Grigoriev I."/>
        </authorList>
    </citation>
    <scope>NUCLEOTIDE SEQUENCE</scope>
    <source>
        <strain evidence="1">CBS 107.79</strain>
    </source>
</reference>
<sequence>MTSTTSNVAFGNAYSSLQTNTINGSVHMGTLRGRLRAVKLLGLENTLSCLPHAKDAPFNTYAKQHDPPCLANTRIDLLDEIHGWAQGKDERCIFWLRGLAGTSKSTIARTVARRYHDNSASGG</sequence>
<gene>
    <name evidence="1" type="ORF">BU23DRAFT_543234</name>
</gene>
<evidence type="ECO:0000313" key="2">
    <source>
        <dbReference type="Proteomes" id="UP000800036"/>
    </source>
</evidence>
<evidence type="ECO:0000313" key="1">
    <source>
        <dbReference type="EMBL" id="KAF1967176.1"/>
    </source>
</evidence>
<organism evidence="1 2">
    <name type="scientific">Bimuria novae-zelandiae CBS 107.79</name>
    <dbReference type="NCBI Taxonomy" id="1447943"/>
    <lineage>
        <taxon>Eukaryota</taxon>
        <taxon>Fungi</taxon>
        <taxon>Dikarya</taxon>
        <taxon>Ascomycota</taxon>
        <taxon>Pezizomycotina</taxon>
        <taxon>Dothideomycetes</taxon>
        <taxon>Pleosporomycetidae</taxon>
        <taxon>Pleosporales</taxon>
        <taxon>Massarineae</taxon>
        <taxon>Didymosphaeriaceae</taxon>
        <taxon>Bimuria</taxon>
    </lineage>
</organism>
<keyword evidence="2" id="KW-1185">Reference proteome</keyword>
<dbReference type="AlphaFoldDB" id="A0A6A5UWB3"/>
<protein>
    <recommendedName>
        <fullName evidence="3">NB-ARC domain-containing protein</fullName>
    </recommendedName>
</protein>
<dbReference type="Proteomes" id="UP000800036">
    <property type="component" value="Unassembled WGS sequence"/>
</dbReference>
<evidence type="ECO:0008006" key="3">
    <source>
        <dbReference type="Google" id="ProtNLM"/>
    </source>
</evidence>
<name>A0A6A5UWB3_9PLEO</name>